<evidence type="ECO:0000313" key="2">
    <source>
        <dbReference type="EMBL" id="GAA0156549.1"/>
    </source>
</evidence>
<gene>
    <name evidence="2" type="ORF">LIER_43367</name>
</gene>
<dbReference type="AlphaFoldDB" id="A0AAV3PYJ2"/>
<name>A0AAV3PYJ2_LITER</name>
<comment type="caution">
    <text evidence="2">The sequence shown here is derived from an EMBL/GenBank/DDBJ whole genome shotgun (WGS) entry which is preliminary data.</text>
</comment>
<feature type="region of interest" description="Disordered" evidence="1">
    <location>
        <begin position="1"/>
        <end position="120"/>
    </location>
</feature>
<evidence type="ECO:0000256" key="1">
    <source>
        <dbReference type="SAM" id="MobiDB-lite"/>
    </source>
</evidence>
<proteinExistence type="predicted"/>
<evidence type="ECO:0000313" key="3">
    <source>
        <dbReference type="Proteomes" id="UP001454036"/>
    </source>
</evidence>
<feature type="compositionally biased region" description="Basic and acidic residues" evidence="1">
    <location>
        <begin position="72"/>
        <end position="84"/>
    </location>
</feature>
<feature type="compositionally biased region" description="Basic and acidic residues" evidence="1">
    <location>
        <begin position="53"/>
        <end position="62"/>
    </location>
</feature>
<keyword evidence="3" id="KW-1185">Reference proteome</keyword>
<accession>A0AAV3PYJ2</accession>
<dbReference type="Proteomes" id="UP001454036">
    <property type="component" value="Unassembled WGS sequence"/>
</dbReference>
<reference evidence="2 3" key="1">
    <citation type="submission" date="2024-01" db="EMBL/GenBank/DDBJ databases">
        <title>The complete chloroplast genome sequence of Lithospermum erythrorhizon: insights into the phylogenetic relationship among Boraginaceae species and the maternal lineages of purple gromwells.</title>
        <authorList>
            <person name="Okada T."/>
            <person name="Watanabe K."/>
        </authorList>
    </citation>
    <scope>NUCLEOTIDE SEQUENCE [LARGE SCALE GENOMIC DNA]</scope>
</reference>
<dbReference type="EMBL" id="BAABME010034609">
    <property type="protein sequence ID" value="GAA0156549.1"/>
    <property type="molecule type" value="Genomic_DNA"/>
</dbReference>
<organism evidence="2 3">
    <name type="scientific">Lithospermum erythrorhizon</name>
    <name type="common">Purple gromwell</name>
    <name type="synonym">Lithospermum officinale var. erythrorhizon</name>
    <dbReference type="NCBI Taxonomy" id="34254"/>
    <lineage>
        <taxon>Eukaryota</taxon>
        <taxon>Viridiplantae</taxon>
        <taxon>Streptophyta</taxon>
        <taxon>Embryophyta</taxon>
        <taxon>Tracheophyta</taxon>
        <taxon>Spermatophyta</taxon>
        <taxon>Magnoliopsida</taxon>
        <taxon>eudicotyledons</taxon>
        <taxon>Gunneridae</taxon>
        <taxon>Pentapetalae</taxon>
        <taxon>asterids</taxon>
        <taxon>lamiids</taxon>
        <taxon>Boraginales</taxon>
        <taxon>Boraginaceae</taxon>
        <taxon>Boraginoideae</taxon>
        <taxon>Lithospermeae</taxon>
        <taxon>Lithospermum</taxon>
    </lineage>
</organism>
<protein>
    <submittedName>
        <fullName evidence="2">Uncharacterized protein</fullName>
    </submittedName>
</protein>
<sequence length="120" mass="13217">MIRGAEDDDGRTSSDLLGSGGGWELARGDPILFRVGRELPGGEMDGPSDEILELGKEPRTEWKSSLGIGSWEKTEEKVKSFPHDPEEDPPLGPEVQELPPKDSVQLLPRHQGKAYDEKPK</sequence>